<feature type="region of interest" description="Disordered" evidence="1">
    <location>
        <begin position="240"/>
        <end position="507"/>
    </location>
</feature>
<feature type="compositionally biased region" description="Gly residues" evidence="1">
    <location>
        <begin position="413"/>
        <end position="423"/>
    </location>
</feature>
<dbReference type="Proteomes" id="UP000245119">
    <property type="component" value="Linkage Group LG10"/>
</dbReference>
<feature type="compositionally biased region" description="Gly residues" evidence="1">
    <location>
        <begin position="431"/>
        <end position="446"/>
    </location>
</feature>
<gene>
    <name evidence="2" type="ORF">C0Q70_16127</name>
</gene>
<feature type="compositionally biased region" description="Basic and acidic residues" evidence="1">
    <location>
        <begin position="138"/>
        <end position="150"/>
    </location>
</feature>
<dbReference type="EMBL" id="PZQS01000010">
    <property type="protein sequence ID" value="PVD22868.1"/>
    <property type="molecule type" value="Genomic_DNA"/>
</dbReference>
<name>A0A2T7NNX4_POMCA</name>
<feature type="compositionally biased region" description="Low complexity" evidence="1">
    <location>
        <begin position="57"/>
        <end position="68"/>
    </location>
</feature>
<feature type="compositionally biased region" description="Low complexity" evidence="1">
    <location>
        <begin position="447"/>
        <end position="467"/>
    </location>
</feature>
<feature type="region of interest" description="Disordered" evidence="1">
    <location>
        <begin position="53"/>
        <end position="79"/>
    </location>
</feature>
<feature type="compositionally biased region" description="Polar residues" evidence="1">
    <location>
        <begin position="151"/>
        <end position="178"/>
    </location>
</feature>
<feature type="compositionally biased region" description="Polar residues" evidence="1">
    <location>
        <begin position="245"/>
        <end position="256"/>
    </location>
</feature>
<organism evidence="2 3">
    <name type="scientific">Pomacea canaliculata</name>
    <name type="common">Golden apple snail</name>
    <dbReference type="NCBI Taxonomy" id="400727"/>
    <lineage>
        <taxon>Eukaryota</taxon>
        <taxon>Metazoa</taxon>
        <taxon>Spiralia</taxon>
        <taxon>Lophotrochozoa</taxon>
        <taxon>Mollusca</taxon>
        <taxon>Gastropoda</taxon>
        <taxon>Caenogastropoda</taxon>
        <taxon>Architaenioglossa</taxon>
        <taxon>Ampullarioidea</taxon>
        <taxon>Ampullariidae</taxon>
        <taxon>Pomacea</taxon>
    </lineage>
</organism>
<feature type="compositionally biased region" description="Low complexity" evidence="1">
    <location>
        <begin position="115"/>
        <end position="134"/>
    </location>
</feature>
<feature type="region of interest" description="Disordered" evidence="1">
    <location>
        <begin position="113"/>
        <end position="221"/>
    </location>
</feature>
<dbReference type="OrthoDB" id="296522at2759"/>
<feature type="compositionally biased region" description="Low complexity" evidence="1">
    <location>
        <begin position="370"/>
        <end position="379"/>
    </location>
</feature>
<evidence type="ECO:0000313" key="2">
    <source>
        <dbReference type="EMBL" id="PVD22868.1"/>
    </source>
</evidence>
<feature type="compositionally biased region" description="Acidic residues" evidence="1">
    <location>
        <begin position="310"/>
        <end position="351"/>
    </location>
</feature>
<dbReference type="AlphaFoldDB" id="A0A2T7NNX4"/>
<sequence>MQRSSPALFHSCSFSPSKKRSLLRREANVGDDNDDTRELLLAACRDGECHHRHHHYNNSNTINNNINTQSHRGGMGDGRIELNRELTNTDMRNHHPHHQYQQQQPHLHYDLHSNQKQQDAQQRQRQQHQTTTPQRNKRQQDQMSHPKDFSTLRQSSAPTPMSPIPTSTAHGTVQQQHSFPEWTRTPDILPLFPNANTRLPTRSSPSSVNSTTTSTAAPAPLCDNARHPPTHVANILDHSGCEGHVQSNGNSQISPTSVVGGGSGGGGGWVISPPKPSYVNVNPNPARAPDDEVDSQGRSFTPDTPSRSGDEEEDREGDDDEEDIDDEDEEVEEEEEDGDDDDEVIAGDAELDFGGNNRSVQQGHSRWATPPSSRSRSPGGLPPFSPAHHSRLSPTDTSPSDLADESLRHPGHAGIGRGSGLEGRLGRQAGSSGGGGGVDADGGGGNSTSAGGVSLSDDASILSLSDPSLHKSSPCSDHAPPLPLLRQLSHRDSQASGDPDLDPDLDLSLSHSLSIYHTADSRASSSEALAVPNLSPDPYPHSQVSSHPLQQLGSSLNGGAGDTSPCGGPDSLVFPDASG</sequence>
<evidence type="ECO:0000256" key="1">
    <source>
        <dbReference type="SAM" id="MobiDB-lite"/>
    </source>
</evidence>
<feature type="compositionally biased region" description="Gly residues" evidence="1">
    <location>
        <begin position="259"/>
        <end position="269"/>
    </location>
</feature>
<feature type="compositionally biased region" description="Polar residues" evidence="1">
    <location>
        <begin position="542"/>
        <end position="555"/>
    </location>
</feature>
<comment type="caution">
    <text evidence="2">The sequence shown here is derived from an EMBL/GenBank/DDBJ whole genome shotgun (WGS) entry which is preliminary data.</text>
</comment>
<feature type="region of interest" description="Disordered" evidence="1">
    <location>
        <begin position="519"/>
        <end position="579"/>
    </location>
</feature>
<protein>
    <submittedName>
        <fullName evidence="2">Uncharacterized protein</fullName>
    </submittedName>
</protein>
<accession>A0A2T7NNX4</accession>
<keyword evidence="3" id="KW-1185">Reference proteome</keyword>
<reference evidence="2 3" key="1">
    <citation type="submission" date="2018-04" db="EMBL/GenBank/DDBJ databases">
        <title>The genome of golden apple snail Pomacea canaliculata provides insight into stress tolerance and invasive adaptation.</title>
        <authorList>
            <person name="Liu C."/>
            <person name="Liu B."/>
            <person name="Ren Y."/>
            <person name="Zhang Y."/>
            <person name="Wang H."/>
            <person name="Li S."/>
            <person name="Jiang F."/>
            <person name="Yin L."/>
            <person name="Zhang G."/>
            <person name="Qian W."/>
            <person name="Fan W."/>
        </authorList>
    </citation>
    <scope>NUCLEOTIDE SEQUENCE [LARGE SCALE GENOMIC DNA]</scope>
    <source>
        <strain evidence="2">SZHN2017</strain>
        <tissue evidence="2">Muscle</tissue>
    </source>
</reference>
<feature type="compositionally biased region" description="Polar residues" evidence="1">
    <location>
        <begin position="296"/>
        <end position="307"/>
    </location>
</feature>
<evidence type="ECO:0000313" key="3">
    <source>
        <dbReference type="Proteomes" id="UP000245119"/>
    </source>
</evidence>
<proteinExistence type="predicted"/>
<feature type="compositionally biased region" description="Low complexity" evidence="1">
    <location>
        <begin position="200"/>
        <end position="220"/>
    </location>
</feature>